<reference evidence="7 8" key="1">
    <citation type="submission" date="2019-01" db="EMBL/GenBank/DDBJ databases">
        <title>Nuclear Genome Assembly of the Microalgal Biofuel strain Nannochloropsis salina CCMP1776.</title>
        <authorList>
            <person name="Hovde B."/>
        </authorList>
    </citation>
    <scope>NUCLEOTIDE SEQUENCE [LARGE SCALE GENOMIC DNA]</scope>
    <source>
        <strain evidence="7 8">CCMP1776</strain>
    </source>
</reference>
<proteinExistence type="predicted"/>
<feature type="compositionally biased region" description="Acidic residues" evidence="5">
    <location>
        <begin position="50"/>
        <end position="59"/>
    </location>
</feature>
<feature type="region of interest" description="Disordered" evidence="5">
    <location>
        <begin position="197"/>
        <end position="301"/>
    </location>
</feature>
<organism evidence="7 8">
    <name type="scientific">Nannochloropsis salina CCMP1776</name>
    <dbReference type="NCBI Taxonomy" id="1027361"/>
    <lineage>
        <taxon>Eukaryota</taxon>
        <taxon>Sar</taxon>
        <taxon>Stramenopiles</taxon>
        <taxon>Ochrophyta</taxon>
        <taxon>Eustigmatophyceae</taxon>
        <taxon>Eustigmatales</taxon>
        <taxon>Monodopsidaceae</taxon>
        <taxon>Microchloropsis</taxon>
        <taxon>Microchloropsis salina</taxon>
    </lineage>
</organism>
<dbReference type="Proteomes" id="UP000355283">
    <property type="component" value="Unassembled WGS sequence"/>
</dbReference>
<feature type="compositionally biased region" description="Basic residues" evidence="5">
    <location>
        <begin position="259"/>
        <end position="278"/>
    </location>
</feature>
<dbReference type="Pfam" id="PF00481">
    <property type="entry name" value="PP2C"/>
    <property type="match status" value="1"/>
</dbReference>
<feature type="compositionally biased region" description="Basic and acidic residues" evidence="5">
    <location>
        <begin position="10"/>
        <end position="19"/>
    </location>
</feature>
<keyword evidence="3" id="KW-0378">Hydrolase</keyword>
<dbReference type="GO" id="GO:0004722">
    <property type="term" value="F:protein serine/threonine phosphatase activity"/>
    <property type="evidence" value="ECO:0007669"/>
    <property type="project" value="InterPro"/>
</dbReference>
<dbReference type="PANTHER" id="PTHR13832">
    <property type="entry name" value="PROTEIN PHOSPHATASE 2C"/>
    <property type="match status" value="1"/>
</dbReference>
<feature type="compositionally biased region" description="Basic and acidic residues" evidence="5">
    <location>
        <begin position="157"/>
        <end position="171"/>
    </location>
</feature>
<sequence length="301" mass="33700">MGAYLSAPVTEKESQDGENPRPNGLRFGVTAMQGWRVKMEDAHLARVCLEEDEEEEEEGQVDRNGREEKGERVMKEGEKERKGPTALFGVFDGHGGSEVANYCAKHLEHVLVTSQAWKGGKREEGKGGRDVQGALKEAFLRLDGMLAGKEGQEELQEMLREEREGGKRPEPEVSLEEVAVQTGLSVGSIRAYVKEAWRRGQAGDEEEGGEEEGEGGREEEEGEQKGRGGEEEVDEEEEEEEEEGVVVVEEEEERGWSYRMRRGWRSRERRRSGHRPRLGRQGGKSVGGGKEEGKSWRQGCV</sequence>
<dbReference type="PROSITE" id="PS01032">
    <property type="entry name" value="PPM_1"/>
    <property type="match status" value="1"/>
</dbReference>
<dbReference type="InterPro" id="IPR000222">
    <property type="entry name" value="PP2C_BS"/>
</dbReference>
<feature type="domain" description="PPM-type phosphatase" evidence="6">
    <location>
        <begin position="26"/>
        <end position="148"/>
    </location>
</feature>
<dbReference type="Gene3D" id="3.60.40.10">
    <property type="entry name" value="PPM-type phosphatase domain"/>
    <property type="match status" value="1"/>
</dbReference>
<feature type="region of interest" description="Disordered" evidence="5">
    <location>
        <begin position="49"/>
        <end position="81"/>
    </location>
</feature>
<comment type="caution">
    <text evidence="7">The sequence shown here is derived from an EMBL/GenBank/DDBJ whole genome shotgun (WGS) entry which is preliminary data.</text>
</comment>
<dbReference type="InterPro" id="IPR015655">
    <property type="entry name" value="PP2C"/>
</dbReference>
<evidence type="ECO:0000313" key="8">
    <source>
        <dbReference type="Proteomes" id="UP000355283"/>
    </source>
</evidence>
<feature type="region of interest" description="Disordered" evidence="5">
    <location>
        <begin position="147"/>
        <end position="181"/>
    </location>
</feature>
<protein>
    <recommendedName>
        <fullName evidence="6">PPM-type phosphatase domain-containing protein</fullName>
    </recommendedName>
</protein>
<dbReference type="SUPFAM" id="SSF81606">
    <property type="entry name" value="PP2C-like"/>
    <property type="match status" value="1"/>
</dbReference>
<feature type="compositionally biased region" description="Acidic residues" evidence="5">
    <location>
        <begin position="203"/>
        <end position="222"/>
    </location>
</feature>
<dbReference type="AlphaFoldDB" id="A0A4D9CQZ6"/>
<keyword evidence="2" id="KW-0479">Metal-binding</keyword>
<evidence type="ECO:0000259" key="6">
    <source>
        <dbReference type="Pfam" id="PF00481"/>
    </source>
</evidence>
<feature type="compositionally biased region" description="Acidic residues" evidence="5">
    <location>
        <begin position="231"/>
        <end position="253"/>
    </location>
</feature>
<comment type="subcellular location">
    <subcellularLocation>
        <location evidence="1">Membrane</location>
        <topology evidence="1">Peripheral membrane protein</topology>
    </subcellularLocation>
</comment>
<dbReference type="EMBL" id="SDOX01000166">
    <property type="protein sequence ID" value="TFJ80437.1"/>
    <property type="molecule type" value="Genomic_DNA"/>
</dbReference>
<dbReference type="PANTHER" id="PTHR13832:SF840">
    <property type="entry name" value="PROTEIN PHOSPHATASE 2C 60-RELATED"/>
    <property type="match status" value="1"/>
</dbReference>
<dbReference type="InterPro" id="IPR001932">
    <property type="entry name" value="PPM-type_phosphatase-like_dom"/>
</dbReference>
<evidence type="ECO:0000256" key="3">
    <source>
        <dbReference type="ARBA" id="ARBA00022801"/>
    </source>
</evidence>
<feature type="region of interest" description="Disordered" evidence="5">
    <location>
        <begin position="1"/>
        <end position="25"/>
    </location>
</feature>
<dbReference type="InterPro" id="IPR036457">
    <property type="entry name" value="PPM-type-like_dom_sf"/>
</dbReference>
<gene>
    <name evidence="7" type="ORF">NSK_008178</name>
</gene>
<keyword evidence="8" id="KW-1185">Reference proteome</keyword>
<evidence type="ECO:0000256" key="4">
    <source>
        <dbReference type="ARBA" id="ARBA00022912"/>
    </source>
</evidence>
<keyword evidence="4" id="KW-0904">Protein phosphatase</keyword>
<feature type="compositionally biased region" description="Basic and acidic residues" evidence="5">
    <location>
        <begin position="60"/>
        <end position="81"/>
    </location>
</feature>
<evidence type="ECO:0000256" key="1">
    <source>
        <dbReference type="ARBA" id="ARBA00004170"/>
    </source>
</evidence>
<evidence type="ECO:0000256" key="2">
    <source>
        <dbReference type="ARBA" id="ARBA00022723"/>
    </source>
</evidence>
<dbReference type="GO" id="GO:0046872">
    <property type="term" value="F:metal ion binding"/>
    <property type="evidence" value="ECO:0007669"/>
    <property type="project" value="UniProtKB-KW"/>
</dbReference>
<evidence type="ECO:0000313" key="7">
    <source>
        <dbReference type="EMBL" id="TFJ80437.1"/>
    </source>
</evidence>
<accession>A0A4D9CQZ6</accession>
<dbReference type="OrthoDB" id="10264738at2759"/>
<evidence type="ECO:0000256" key="5">
    <source>
        <dbReference type="SAM" id="MobiDB-lite"/>
    </source>
</evidence>
<name>A0A4D9CQZ6_9STRA</name>
<dbReference type="GO" id="GO:0016020">
    <property type="term" value="C:membrane"/>
    <property type="evidence" value="ECO:0007669"/>
    <property type="project" value="UniProtKB-SubCell"/>
</dbReference>